<protein>
    <submittedName>
        <fullName evidence="1">Uncharacterized protein</fullName>
    </submittedName>
</protein>
<gene>
    <name evidence="1" type="ORF">DM02DRAFT_141424</name>
</gene>
<organism evidence="1 2">
    <name type="scientific">Periconia macrospinosa</name>
    <dbReference type="NCBI Taxonomy" id="97972"/>
    <lineage>
        <taxon>Eukaryota</taxon>
        <taxon>Fungi</taxon>
        <taxon>Dikarya</taxon>
        <taxon>Ascomycota</taxon>
        <taxon>Pezizomycotina</taxon>
        <taxon>Dothideomycetes</taxon>
        <taxon>Pleosporomycetidae</taxon>
        <taxon>Pleosporales</taxon>
        <taxon>Massarineae</taxon>
        <taxon>Periconiaceae</taxon>
        <taxon>Periconia</taxon>
    </lineage>
</organism>
<reference evidence="1 2" key="1">
    <citation type="journal article" date="2018" name="Sci. Rep.">
        <title>Comparative genomics provides insights into the lifestyle and reveals functional heterogeneity of dark septate endophytic fungi.</title>
        <authorList>
            <person name="Knapp D.G."/>
            <person name="Nemeth J.B."/>
            <person name="Barry K."/>
            <person name="Hainaut M."/>
            <person name="Henrissat B."/>
            <person name="Johnson J."/>
            <person name="Kuo A."/>
            <person name="Lim J.H.P."/>
            <person name="Lipzen A."/>
            <person name="Nolan M."/>
            <person name="Ohm R.A."/>
            <person name="Tamas L."/>
            <person name="Grigoriev I.V."/>
            <person name="Spatafora J.W."/>
            <person name="Nagy L.G."/>
            <person name="Kovacs G.M."/>
        </authorList>
    </citation>
    <scope>NUCLEOTIDE SEQUENCE [LARGE SCALE GENOMIC DNA]</scope>
    <source>
        <strain evidence="1 2">DSE2036</strain>
    </source>
</reference>
<accession>A0A2V1DBZ9</accession>
<evidence type="ECO:0000313" key="2">
    <source>
        <dbReference type="Proteomes" id="UP000244855"/>
    </source>
</evidence>
<evidence type="ECO:0000313" key="1">
    <source>
        <dbReference type="EMBL" id="PVH95676.1"/>
    </source>
</evidence>
<dbReference type="AlphaFoldDB" id="A0A2V1DBZ9"/>
<proteinExistence type="predicted"/>
<dbReference type="Proteomes" id="UP000244855">
    <property type="component" value="Unassembled WGS sequence"/>
</dbReference>
<sequence>MILSCRILVLSWGHTSHAPLPGLLSYFQSASKMVTRPVKLFSSSIPSSIANVLTHLPSPHKTCIVCTKYITSAV</sequence>
<name>A0A2V1DBZ9_9PLEO</name>
<keyword evidence="2" id="KW-1185">Reference proteome</keyword>
<dbReference type="EMBL" id="KZ805487">
    <property type="protein sequence ID" value="PVH95676.1"/>
    <property type="molecule type" value="Genomic_DNA"/>
</dbReference>